<evidence type="ECO:0000256" key="2">
    <source>
        <dbReference type="ARBA" id="ARBA00012819"/>
    </source>
</evidence>
<evidence type="ECO:0000313" key="11">
    <source>
        <dbReference type="EMBL" id="AGA89095.1"/>
    </source>
</evidence>
<dbReference type="GO" id="GO:0016151">
    <property type="term" value="F:nickel cation binding"/>
    <property type="evidence" value="ECO:0007669"/>
    <property type="project" value="InterPro"/>
</dbReference>
<dbReference type="PANTHER" id="PTHR30109:SF4">
    <property type="entry name" value="CARBON MONOXIDE DEHYDROGENASE"/>
    <property type="match status" value="1"/>
</dbReference>
<dbReference type="InterPro" id="IPR016101">
    <property type="entry name" value="CO_DH_a-bundle"/>
</dbReference>
<evidence type="ECO:0000256" key="5">
    <source>
        <dbReference type="ARBA" id="ARBA00022723"/>
    </source>
</evidence>
<proteinExistence type="predicted"/>
<dbReference type="GO" id="GO:0051539">
    <property type="term" value="F:4 iron, 4 sulfur cluster binding"/>
    <property type="evidence" value="ECO:0007669"/>
    <property type="project" value="UniProtKB-KW"/>
</dbReference>
<feature type="region of interest" description="Disordered" evidence="10">
    <location>
        <begin position="651"/>
        <end position="670"/>
    </location>
</feature>
<dbReference type="PANTHER" id="PTHR30109">
    <property type="entry name" value="HYDROXYLAMINE REDUCTASE"/>
    <property type="match status" value="1"/>
</dbReference>
<accession>L0GUQ0</accession>
<keyword evidence="3" id="KW-0004">4Fe-4S</keyword>
<evidence type="ECO:0000256" key="9">
    <source>
        <dbReference type="ARBA" id="ARBA00048733"/>
    </source>
</evidence>
<feature type="compositionally biased region" description="Basic and acidic residues" evidence="10">
    <location>
        <begin position="661"/>
        <end position="670"/>
    </location>
</feature>
<dbReference type="GO" id="GO:0043885">
    <property type="term" value="F:anaerobic carbon-monoxide dehydrogenase activity"/>
    <property type="evidence" value="ECO:0007669"/>
    <property type="project" value="UniProtKB-EC"/>
</dbReference>
<evidence type="ECO:0000256" key="6">
    <source>
        <dbReference type="ARBA" id="ARBA00023002"/>
    </source>
</evidence>
<dbReference type="InterPro" id="IPR004137">
    <property type="entry name" value="HCP/CODH"/>
</dbReference>
<evidence type="ECO:0000256" key="3">
    <source>
        <dbReference type="ARBA" id="ARBA00022485"/>
    </source>
</evidence>
<evidence type="ECO:0000256" key="7">
    <source>
        <dbReference type="ARBA" id="ARBA00023004"/>
    </source>
</evidence>
<dbReference type="eggNOG" id="COG1151">
    <property type="taxonomic scope" value="Bacteria"/>
</dbReference>
<dbReference type="SUPFAM" id="SSF56821">
    <property type="entry name" value="Prismane protein-like"/>
    <property type="match status" value="1"/>
</dbReference>
<organism evidence="11 12">
    <name type="scientific">Thioflavicoccus mobilis 8321</name>
    <dbReference type="NCBI Taxonomy" id="765912"/>
    <lineage>
        <taxon>Bacteria</taxon>
        <taxon>Pseudomonadati</taxon>
        <taxon>Pseudomonadota</taxon>
        <taxon>Gammaproteobacteria</taxon>
        <taxon>Chromatiales</taxon>
        <taxon>Chromatiaceae</taxon>
        <taxon>Thioflavicoccus</taxon>
    </lineage>
</organism>
<dbReference type="EC" id="1.2.7.4" evidence="2"/>
<dbReference type="EMBL" id="CP003051">
    <property type="protein sequence ID" value="AGA89095.1"/>
    <property type="molecule type" value="Genomic_DNA"/>
</dbReference>
<dbReference type="OrthoDB" id="5478720at2"/>
<reference evidence="11 12" key="1">
    <citation type="submission" date="2011-09" db="EMBL/GenBank/DDBJ databases">
        <title>Complete sequence of chromosome of Thioflavicoccus mobilis 8321.</title>
        <authorList>
            <consortium name="US DOE Joint Genome Institute"/>
            <person name="Lucas S."/>
            <person name="Han J."/>
            <person name="Lapidus A."/>
            <person name="Cheng J.-F."/>
            <person name="Goodwin L."/>
            <person name="Pitluck S."/>
            <person name="Peters L."/>
            <person name="Ovchinnikova G."/>
            <person name="Lu M."/>
            <person name="Detter J.C."/>
            <person name="Han C."/>
            <person name="Tapia R."/>
            <person name="Land M."/>
            <person name="Hauser L."/>
            <person name="Kyrpides N."/>
            <person name="Ivanova N."/>
            <person name="Pagani I."/>
            <person name="Vogl K."/>
            <person name="Liu Z."/>
            <person name="Imhoff J."/>
            <person name="Thiel V."/>
            <person name="Frigaard N.-U."/>
            <person name="Bryant D."/>
            <person name="Woyke T."/>
        </authorList>
    </citation>
    <scope>NUCLEOTIDE SEQUENCE [LARGE SCALE GENOMIC DNA]</scope>
    <source>
        <strain evidence="11 12">8321</strain>
    </source>
</reference>
<dbReference type="NCBIfam" id="TIGR01702">
    <property type="entry name" value="CO_DH_cata"/>
    <property type="match status" value="1"/>
</dbReference>
<dbReference type="InterPro" id="IPR016099">
    <property type="entry name" value="Prismane-like_a/b-sand"/>
</dbReference>
<evidence type="ECO:0000256" key="4">
    <source>
        <dbReference type="ARBA" id="ARBA00022596"/>
    </source>
</evidence>
<dbReference type="Pfam" id="PF03063">
    <property type="entry name" value="Prismane"/>
    <property type="match status" value="1"/>
</dbReference>
<protein>
    <recommendedName>
        <fullName evidence="2">anaerobic carbon-monoxide dehydrogenase</fullName>
        <ecNumber evidence="2">1.2.7.4</ecNumber>
    </recommendedName>
</protein>
<dbReference type="KEGG" id="tmb:Thimo_0223"/>
<dbReference type="AlphaFoldDB" id="L0GUQ0"/>
<dbReference type="GO" id="GO:0006091">
    <property type="term" value="P:generation of precursor metabolites and energy"/>
    <property type="evidence" value="ECO:0007669"/>
    <property type="project" value="InterPro"/>
</dbReference>
<evidence type="ECO:0000256" key="1">
    <source>
        <dbReference type="ARBA" id="ARBA00001966"/>
    </source>
</evidence>
<gene>
    <name evidence="11" type="ORF">Thimo_0223</name>
</gene>
<dbReference type="InterPro" id="IPR010047">
    <property type="entry name" value="CODH"/>
</dbReference>
<dbReference type="InterPro" id="IPR011254">
    <property type="entry name" value="Prismane-like_sf"/>
</dbReference>
<keyword evidence="6" id="KW-0560">Oxidoreductase</keyword>
<dbReference type="GO" id="GO:0004601">
    <property type="term" value="F:peroxidase activity"/>
    <property type="evidence" value="ECO:0007669"/>
    <property type="project" value="TreeGrafter"/>
</dbReference>
<keyword evidence="7" id="KW-0408">Iron</keyword>
<dbReference type="GO" id="GO:0050418">
    <property type="term" value="F:hydroxylamine reductase activity"/>
    <property type="evidence" value="ECO:0007669"/>
    <property type="project" value="TreeGrafter"/>
</dbReference>
<keyword evidence="5" id="KW-0479">Metal-binding</keyword>
<dbReference type="RefSeq" id="WP_015279245.1">
    <property type="nucleotide sequence ID" value="NC_019940.1"/>
</dbReference>
<dbReference type="Gene3D" id="3.40.50.2030">
    <property type="match status" value="2"/>
</dbReference>
<evidence type="ECO:0000256" key="8">
    <source>
        <dbReference type="ARBA" id="ARBA00023014"/>
    </source>
</evidence>
<evidence type="ECO:0000313" key="12">
    <source>
        <dbReference type="Proteomes" id="UP000010816"/>
    </source>
</evidence>
<dbReference type="PATRIC" id="fig|765912.4.peg.222"/>
<dbReference type="GO" id="GO:0042542">
    <property type="term" value="P:response to hydrogen peroxide"/>
    <property type="evidence" value="ECO:0007669"/>
    <property type="project" value="TreeGrafter"/>
</dbReference>
<dbReference type="HOGENOM" id="CLU_030631_0_0_6"/>
<comment type="catalytic activity">
    <reaction evidence="9">
        <text>CO + 2 oxidized [2Fe-2S]-[ferredoxin] + H2O = 2 reduced [2Fe-2S]-[ferredoxin] + CO2 + 2 H(+)</text>
        <dbReference type="Rhea" id="RHEA:21040"/>
        <dbReference type="Rhea" id="RHEA-COMP:10000"/>
        <dbReference type="Rhea" id="RHEA-COMP:10001"/>
        <dbReference type="ChEBI" id="CHEBI:15377"/>
        <dbReference type="ChEBI" id="CHEBI:15378"/>
        <dbReference type="ChEBI" id="CHEBI:16526"/>
        <dbReference type="ChEBI" id="CHEBI:17245"/>
        <dbReference type="ChEBI" id="CHEBI:33737"/>
        <dbReference type="ChEBI" id="CHEBI:33738"/>
        <dbReference type="EC" id="1.2.7.4"/>
    </reaction>
</comment>
<dbReference type="STRING" id="765912.Thimo_0223"/>
<keyword evidence="8" id="KW-0411">Iron-sulfur</keyword>
<dbReference type="Proteomes" id="UP000010816">
    <property type="component" value="Chromosome"/>
</dbReference>
<comment type="cofactor">
    <cofactor evidence="1">
        <name>[4Fe-4S] cluster</name>
        <dbReference type="ChEBI" id="CHEBI:49883"/>
    </cofactor>
</comment>
<keyword evidence="12" id="KW-1185">Reference proteome</keyword>
<evidence type="ECO:0000256" key="10">
    <source>
        <dbReference type="SAM" id="MobiDB-lite"/>
    </source>
</evidence>
<name>L0GUQ0_9GAMM</name>
<sequence>MGRSTERFPSKADVIARTPDVAVREMLVHLEQAGIDTPFDRFDRQKPHCAFGLEGTCCKNCHMGPCRVTPKKPRGVCGADANLIAARNILRWTAAGVASHGARGREVMLALRGAADGSLDLPILGPEKVRATAKAFGIDDADKTVEELAGEIAMILLDDLCRTLPGPHRTLEAMAPPERLAVWRQLDILPVGAYHEVFEALHRTGTGTDGDWENVARQVLRCGLAFAWSSVVGSAIAMDCLYGLPKRGRIETNLGAITEGTVNIAVHGHSPVLVAAIVKAARREDLIAEARAAGAETIRLYGICCSGHSALAKFGDITPLANAMGAELVLGTGALDLWVADVQDVFPSIMDVAACFHTRVVTTSDSTRLPGAEHIAFDHHHTNLAEADGLAERIVRRGIETFGERQSGQVQIPQARMAAEVGFSVENVLATFGGGQVLHEHLRSGRIRGIVNLVGCNNPKVVYEESVVRVAEELMAHDVLVLTNGCAAFALLKMGFCLPDALVGAGAGLAGVLAPLGLPPVWHMGECLDNARASALFRAVSMAAEEPLRHLPLAFSSPEWSNEKGVGAALGFRLLGVNSYHCIAPPVSGSEELSRFFFEGTQEILGAVMVVDPDPIALAARIVADMDARRGALGWEPAGAPSEARLSVLRPQSGGRHHHHHEEEQGHEKT</sequence>
<keyword evidence="4" id="KW-0533">Nickel</keyword>
<dbReference type="Gene3D" id="1.20.1270.30">
    <property type="match status" value="1"/>
</dbReference>